<gene>
    <name evidence="1" type="ORF">H5411_05045</name>
</gene>
<evidence type="ECO:0000313" key="1">
    <source>
        <dbReference type="EMBL" id="MBB2498502.1"/>
    </source>
</evidence>
<dbReference type="Proteomes" id="UP000550260">
    <property type="component" value="Unassembled WGS sequence"/>
</dbReference>
<proteinExistence type="predicted"/>
<organism evidence="1 2">
    <name type="scientific">Amycolatopsis echigonensis</name>
    <dbReference type="NCBI Taxonomy" id="2576905"/>
    <lineage>
        <taxon>Bacteria</taxon>
        <taxon>Bacillati</taxon>
        <taxon>Actinomycetota</taxon>
        <taxon>Actinomycetes</taxon>
        <taxon>Pseudonocardiales</taxon>
        <taxon>Pseudonocardiaceae</taxon>
        <taxon>Amycolatopsis</taxon>
    </lineage>
</organism>
<sequence length="142" mass="15634">MNEWGVAQRAWSQRTVLEIVRDPRYTGRELCGRVSGRAFASSFLSERRFLGTQAEWIGGSASDDTRWTNGRAKYRYRHGCTWAGPGPARARKACPCGKTNFTAPRLPATRPAGVGVEADERRMAGRAGRRAPAFTGDAMTVL</sequence>
<comment type="caution">
    <text evidence="1">The sequence shown here is derived from an EMBL/GenBank/DDBJ whole genome shotgun (WGS) entry which is preliminary data.</text>
</comment>
<protein>
    <recommendedName>
        <fullName evidence="3">Recombinase</fullName>
    </recommendedName>
</protein>
<dbReference type="EMBL" id="JACJHR010000005">
    <property type="protein sequence ID" value="MBB2498502.1"/>
    <property type="molecule type" value="Genomic_DNA"/>
</dbReference>
<dbReference type="AlphaFoldDB" id="A0A8E1VUF0"/>
<reference evidence="1 2" key="1">
    <citation type="submission" date="2020-08" db="EMBL/GenBank/DDBJ databases">
        <title>Amycolatopsis echigonensis JCM 21831.</title>
        <authorList>
            <person name="Tedsree N."/>
            <person name="Kuncharoen N."/>
            <person name="Likhitwitayawuid K."/>
            <person name="Tanasupawat S."/>
        </authorList>
    </citation>
    <scope>NUCLEOTIDE SEQUENCE [LARGE SCALE GENOMIC DNA]</scope>
    <source>
        <strain evidence="1 2">JCM 21831</strain>
    </source>
</reference>
<accession>A0A8E1VUF0</accession>
<evidence type="ECO:0000313" key="2">
    <source>
        <dbReference type="Proteomes" id="UP000550260"/>
    </source>
</evidence>
<evidence type="ECO:0008006" key="3">
    <source>
        <dbReference type="Google" id="ProtNLM"/>
    </source>
</evidence>
<name>A0A8E1VUF0_9PSEU</name>